<dbReference type="InterPro" id="IPR003594">
    <property type="entry name" value="HATPase_dom"/>
</dbReference>
<dbReference type="InterPro" id="IPR005467">
    <property type="entry name" value="His_kinase_dom"/>
</dbReference>
<dbReference type="Pfam" id="PF13185">
    <property type="entry name" value="GAF_2"/>
    <property type="match status" value="2"/>
</dbReference>
<dbReference type="InterPro" id="IPR013656">
    <property type="entry name" value="PAS_4"/>
</dbReference>
<feature type="domain" description="Histidine kinase" evidence="4">
    <location>
        <begin position="639"/>
        <end position="852"/>
    </location>
</feature>
<feature type="domain" description="PAC" evidence="6">
    <location>
        <begin position="574"/>
        <end position="628"/>
    </location>
</feature>
<evidence type="ECO:0000313" key="7">
    <source>
        <dbReference type="EMBL" id="REG26087.1"/>
    </source>
</evidence>
<evidence type="ECO:0000259" key="6">
    <source>
        <dbReference type="PROSITE" id="PS50113"/>
    </source>
</evidence>
<dbReference type="CDD" id="cd00082">
    <property type="entry name" value="HisKA"/>
    <property type="match status" value="1"/>
</dbReference>
<dbReference type="Pfam" id="PF00512">
    <property type="entry name" value="HisKA"/>
    <property type="match status" value="1"/>
</dbReference>
<dbReference type="PANTHER" id="PTHR43547:SF2">
    <property type="entry name" value="HYBRID SIGNAL TRANSDUCTION HISTIDINE KINASE C"/>
    <property type="match status" value="1"/>
</dbReference>
<evidence type="ECO:0000256" key="1">
    <source>
        <dbReference type="ARBA" id="ARBA00000085"/>
    </source>
</evidence>
<dbReference type="SMART" id="SM00387">
    <property type="entry name" value="HATPase_c"/>
    <property type="match status" value="1"/>
</dbReference>
<dbReference type="InterPro" id="IPR036097">
    <property type="entry name" value="HisK_dim/P_sf"/>
</dbReference>
<dbReference type="InterPro" id="IPR035965">
    <property type="entry name" value="PAS-like_dom_sf"/>
</dbReference>
<reference evidence="7 8" key="1">
    <citation type="submission" date="2018-08" db="EMBL/GenBank/DDBJ databases">
        <title>Genomic Encyclopedia of Archaeal and Bacterial Type Strains, Phase II (KMG-II): from individual species to whole genera.</title>
        <authorList>
            <person name="Goeker M."/>
        </authorList>
    </citation>
    <scope>NUCLEOTIDE SEQUENCE [LARGE SCALE GENOMIC DNA]</scope>
    <source>
        <strain evidence="7 8">DSM 2261</strain>
    </source>
</reference>
<dbReference type="InterPro" id="IPR004358">
    <property type="entry name" value="Sig_transdc_His_kin-like_C"/>
</dbReference>
<dbReference type="EMBL" id="QUMU01000012">
    <property type="protein sequence ID" value="REG26087.1"/>
    <property type="molecule type" value="Genomic_DNA"/>
</dbReference>
<evidence type="ECO:0000256" key="3">
    <source>
        <dbReference type="ARBA" id="ARBA00022553"/>
    </source>
</evidence>
<dbReference type="InterPro" id="IPR000700">
    <property type="entry name" value="PAS-assoc_C"/>
</dbReference>
<proteinExistence type="predicted"/>
<dbReference type="SUPFAM" id="SSF55781">
    <property type="entry name" value="GAF domain-like"/>
    <property type="match status" value="2"/>
</dbReference>
<evidence type="ECO:0000313" key="8">
    <source>
        <dbReference type="Proteomes" id="UP000256345"/>
    </source>
</evidence>
<dbReference type="Gene3D" id="3.30.565.10">
    <property type="entry name" value="Histidine kinase-like ATPase, C-terminal domain"/>
    <property type="match status" value="1"/>
</dbReference>
<dbReference type="PROSITE" id="PS50109">
    <property type="entry name" value="HIS_KIN"/>
    <property type="match status" value="1"/>
</dbReference>
<gene>
    <name evidence="7" type="ORF">ATI61_112182</name>
</gene>
<name>A0ABX9JS69_9BACT</name>
<dbReference type="InterPro" id="IPR003018">
    <property type="entry name" value="GAF"/>
</dbReference>
<dbReference type="PANTHER" id="PTHR43547">
    <property type="entry name" value="TWO-COMPONENT HISTIDINE KINASE"/>
    <property type="match status" value="1"/>
</dbReference>
<dbReference type="Pfam" id="PF08448">
    <property type="entry name" value="PAS_4"/>
    <property type="match status" value="1"/>
</dbReference>
<dbReference type="InterPro" id="IPR036890">
    <property type="entry name" value="HATPase_C_sf"/>
</dbReference>
<dbReference type="PROSITE" id="PS50113">
    <property type="entry name" value="PAC"/>
    <property type="match status" value="1"/>
</dbReference>
<dbReference type="PROSITE" id="PS50112">
    <property type="entry name" value="PAS"/>
    <property type="match status" value="1"/>
</dbReference>
<dbReference type="Gene3D" id="3.30.450.20">
    <property type="entry name" value="PAS domain"/>
    <property type="match status" value="1"/>
</dbReference>
<protein>
    <recommendedName>
        <fullName evidence="2">histidine kinase</fullName>
        <ecNumber evidence="2">2.7.13.3</ecNumber>
    </recommendedName>
</protein>
<dbReference type="SUPFAM" id="SSF47384">
    <property type="entry name" value="Homodimeric domain of signal transducing histidine kinase"/>
    <property type="match status" value="1"/>
</dbReference>
<dbReference type="CDD" id="cd00130">
    <property type="entry name" value="PAS"/>
    <property type="match status" value="1"/>
</dbReference>
<dbReference type="SMART" id="SM00388">
    <property type="entry name" value="HisKA"/>
    <property type="match status" value="1"/>
</dbReference>
<dbReference type="Proteomes" id="UP000256345">
    <property type="component" value="Unassembled WGS sequence"/>
</dbReference>
<dbReference type="RefSeq" id="WP_249039728.1">
    <property type="nucleotide sequence ID" value="NZ_QUMU01000012.1"/>
</dbReference>
<dbReference type="Pfam" id="PF02518">
    <property type="entry name" value="HATPase_c"/>
    <property type="match status" value="1"/>
</dbReference>
<keyword evidence="8" id="KW-1185">Reference proteome</keyword>
<dbReference type="Gene3D" id="3.30.450.40">
    <property type="match status" value="2"/>
</dbReference>
<comment type="caution">
    <text evidence="7">The sequence shown here is derived from an EMBL/GenBank/DDBJ whole genome shotgun (WGS) entry which is preliminary data.</text>
</comment>
<dbReference type="PRINTS" id="PR00344">
    <property type="entry name" value="BCTRLSENSOR"/>
</dbReference>
<dbReference type="InterPro" id="IPR000014">
    <property type="entry name" value="PAS"/>
</dbReference>
<dbReference type="InterPro" id="IPR029016">
    <property type="entry name" value="GAF-like_dom_sf"/>
</dbReference>
<dbReference type="SUPFAM" id="SSF55874">
    <property type="entry name" value="ATPase domain of HSP90 chaperone/DNA topoisomerase II/histidine kinase"/>
    <property type="match status" value="1"/>
</dbReference>
<comment type="catalytic activity">
    <reaction evidence="1">
        <text>ATP + protein L-histidine = ADP + protein N-phospho-L-histidine.</text>
        <dbReference type="EC" id="2.7.13.3"/>
    </reaction>
</comment>
<feature type="domain" description="PAS" evidence="5">
    <location>
        <begin position="501"/>
        <end position="570"/>
    </location>
</feature>
<evidence type="ECO:0000259" key="5">
    <source>
        <dbReference type="PROSITE" id="PS50112"/>
    </source>
</evidence>
<sequence length="861" mass="95540">MAGSETSTGLEGPLQLCDFIRQHRTRVLETWAGEACLLPGIQGLSRPQLLDHLPGLLDRLADVVETVHTGEHHTLEELPEVHALDRLDAGFDLEQVAGEYALLRACILRLYSEYVGERNAGVLVREMLRFNETFDTAVVTAVARYARARERTLVALDRLSEAALGTEDLDRFLPRLLRVILESTESVDALALLLRDGDMLRERASVGLGEEESTGFSLKVGEGFAGTIAAERRPKELRSASTDPLVKSPALRARNIQALYGVPLLDGEQVVGVAYMGSRTAHEFSNEDKLLFRVMVGRAASLIVQAQLVAREREALARVRAQEERAVRLQSVTAALSQALTTTDVARVVLDKAVRALGAMGGSIGLLSADGQWFEMLEAHGHRDEELREWTRFPADSPVMFRQAVRTRAPVLYEAVEHFLADYPQWGELARKEGYGAFATLPLEAEGQVLGAMGLTFRERRPFSPEELAFMRVLAGQCAQAVERSRLYDAEQRTRAEAHLHLARLDLLMDMAPVGLVFWDTELRYVRLNERLAEMNGRSVADHLGRSIREVLPELAPTLEPIFHRVLETGQPVVDLELTGETPATPGVQRYWLVSYYRVQDVKGPPLGLGGVVVEITDRKQAEEELRRTAEFRERFLGIVSHDLRTPLNAILLSASTLLHSEAVEKQHLRAVRRITTSAERMGRMISDLLDFTRGRLGGGIPIHPRPINLRHLCRNVMEELEAGHPERKLRLTAQGRFQGEWDPDRLAQAFGNLGKNALEYSPEDTAVDFVLREEEDTVSLEVHNEGPPIPAEALSSMFEPFQRAVEHPASSGLGLGLFIVQQIVTAHGGTVEVRSSEAEGTSFTVRLPRRSVGSEGTPAK</sequence>
<dbReference type="CDD" id="cd00075">
    <property type="entry name" value="HATPase"/>
    <property type="match status" value="1"/>
</dbReference>
<accession>A0ABX9JS69</accession>
<keyword evidence="3" id="KW-0597">Phosphoprotein</keyword>
<dbReference type="EC" id="2.7.13.3" evidence="2"/>
<dbReference type="InterPro" id="IPR003661">
    <property type="entry name" value="HisK_dim/P_dom"/>
</dbReference>
<evidence type="ECO:0000256" key="2">
    <source>
        <dbReference type="ARBA" id="ARBA00012438"/>
    </source>
</evidence>
<dbReference type="SUPFAM" id="SSF55785">
    <property type="entry name" value="PYP-like sensor domain (PAS domain)"/>
    <property type="match status" value="1"/>
</dbReference>
<dbReference type="SMART" id="SM00065">
    <property type="entry name" value="GAF"/>
    <property type="match status" value="2"/>
</dbReference>
<organism evidence="7 8">
    <name type="scientific">Archangium gephyra</name>
    <dbReference type="NCBI Taxonomy" id="48"/>
    <lineage>
        <taxon>Bacteria</taxon>
        <taxon>Pseudomonadati</taxon>
        <taxon>Myxococcota</taxon>
        <taxon>Myxococcia</taxon>
        <taxon>Myxococcales</taxon>
        <taxon>Cystobacterineae</taxon>
        <taxon>Archangiaceae</taxon>
        <taxon>Archangium</taxon>
    </lineage>
</organism>
<dbReference type="NCBIfam" id="TIGR00229">
    <property type="entry name" value="sensory_box"/>
    <property type="match status" value="1"/>
</dbReference>
<evidence type="ECO:0000259" key="4">
    <source>
        <dbReference type="PROSITE" id="PS50109"/>
    </source>
</evidence>
<dbReference type="Gene3D" id="1.10.287.130">
    <property type="match status" value="1"/>
</dbReference>